<dbReference type="GO" id="GO:0016020">
    <property type="term" value="C:membrane"/>
    <property type="evidence" value="ECO:0007669"/>
    <property type="project" value="InterPro"/>
</dbReference>
<keyword evidence="3" id="KW-0560">Oxidoreductase</keyword>
<dbReference type="InterPro" id="IPR016169">
    <property type="entry name" value="FAD-bd_PCMH_sub2"/>
</dbReference>
<dbReference type="InterPro" id="IPR007173">
    <property type="entry name" value="ALO_C"/>
</dbReference>
<evidence type="ECO:0000256" key="1">
    <source>
        <dbReference type="ARBA" id="ARBA00022630"/>
    </source>
</evidence>
<evidence type="ECO:0000256" key="3">
    <source>
        <dbReference type="ARBA" id="ARBA00023002"/>
    </source>
</evidence>
<proteinExistence type="predicted"/>
<keyword evidence="1" id="KW-0285">Flavoprotein</keyword>
<dbReference type="OrthoDB" id="9800184at2"/>
<dbReference type="EMBL" id="LVVY01000068">
    <property type="protein sequence ID" value="OAM78599.1"/>
    <property type="molecule type" value="Genomic_DNA"/>
</dbReference>
<keyword evidence="6" id="KW-1185">Reference proteome</keyword>
<protein>
    <recommendedName>
        <fullName evidence="4">FAD-binding PCMH-type domain-containing protein</fullName>
    </recommendedName>
</protein>
<name>A0A178I0S7_9HYPH</name>
<dbReference type="PIRSF" id="PIRSF000136">
    <property type="entry name" value="LGO_GLO"/>
    <property type="match status" value="1"/>
</dbReference>
<dbReference type="Gene3D" id="3.30.465.10">
    <property type="match status" value="1"/>
</dbReference>
<dbReference type="InterPro" id="IPR036318">
    <property type="entry name" value="FAD-bd_PCMH-like_sf"/>
</dbReference>
<dbReference type="Pfam" id="PF01565">
    <property type="entry name" value="FAD_binding_4"/>
    <property type="match status" value="1"/>
</dbReference>
<dbReference type="GO" id="GO:0003885">
    <property type="term" value="F:D-arabinono-1,4-lactone oxidase activity"/>
    <property type="evidence" value="ECO:0007669"/>
    <property type="project" value="InterPro"/>
</dbReference>
<dbReference type="PROSITE" id="PS51387">
    <property type="entry name" value="FAD_PCMH"/>
    <property type="match status" value="1"/>
</dbReference>
<dbReference type="Gene3D" id="3.30.70.2520">
    <property type="match status" value="1"/>
</dbReference>
<dbReference type="RefSeq" id="WP_067453251.1">
    <property type="nucleotide sequence ID" value="NZ_LVVY01000068.1"/>
</dbReference>
<dbReference type="InterPro" id="IPR006094">
    <property type="entry name" value="Oxid_FAD_bind_N"/>
</dbReference>
<dbReference type="GO" id="GO:0080049">
    <property type="term" value="F:L-gulono-1,4-lactone dehydrogenase activity"/>
    <property type="evidence" value="ECO:0007669"/>
    <property type="project" value="TreeGrafter"/>
</dbReference>
<dbReference type="GO" id="GO:0071949">
    <property type="term" value="F:FAD binding"/>
    <property type="evidence" value="ECO:0007669"/>
    <property type="project" value="InterPro"/>
</dbReference>
<dbReference type="Gene3D" id="3.30.43.10">
    <property type="entry name" value="Uridine Diphospho-n-acetylenolpyruvylglucosamine Reductase, domain 2"/>
    <property type="match status" value="1"/>
</dbReference>
<dbReference type="PANTHER" id="PTHR43762">
    <property type="entry name" value="L-GULONOLACTONE OXIDASE"/>
    <property type="match status" value="1"/>
</dbReference>
<dbReference type="InterPro" id="IPR010031">
    <property type="entry name" value="FAD_lactone_oxidase-like"/>
</dbReference>
<sequence>MDAPLRNWAGNVAFGAADFEQPTSLAQLQDMVRRAGRVRVLGSGHSFSRIADTDGSLISLARLPRRIDIDSAGAKVRIDGGATYADLVPALHASGLALPNVASLPHITVAGAVSTATHGSGDGNKNLAASVSAIELVTASGEIVTLRRGDADFAGAVVGLGALGIISALTLDLVPDFTIRQNVYLGLDLAVLIENFDAVMGSAYSVSLFSQWQDDVIDQAWIKALTDGQTPPDTFWGARAAEGPMHPIPGMNGGDCTGQMGIEGPWHERLFHFPIGHKASAGAELQSEFFVARADAPAALRALRAVRQDFAQALLAAEIRSVAADDLWLSSAYGRDSIGFHFTWRPEWERTIVAIGVVEAALAAFDFRPHWAKVFVTPWPVVRERYPMLGAFRGLAARFDPHGKFRNPMLDQVLA</sequence>
<evidence type="ECO:0000313" key="6">
    <source>
        <dbReference type="Proteomes" id="UP000078389"/>
    </source>
</evidence>
<feature type="domain" description="FAD-binding PCMH-type" evidence="4">
    <location>
        <begin position="12"/>
        <end position="176"/>
    </location>
</feature>
<dbReference type="Pfam" id="PF04030">
    <property type="entry name" value="ALO"/>
    <property type="match status" value="1"/>
</dbReference>
<dbReference type="Proteomes" id="UP000078389">
    <property type="component" value="Unassembled WGS sequence"/>
</dbReference>
<reference evidence="5 6" key="1">
    <citation type="submission" date="2016-03" db="EMBL/GenBank/DDBJ databases">
        <title>Genome sequencing of Devosia sp. S37.</title>
        <authorList>
            <person name="Mohd Nor M."/>
        </authorList>
    </citation>
    <scope>NUCLEOTIDE SEQUENCE [LARGE SCALE GENOMIC DNA]</scope>
    <source>
        <strain evidence="5 6">S37</strain>
    </source>
</reference>
<dbReference type="Gene3D" id="1.10.45.10">
    <property type="entry name" value="Vanillyl-alcohol Oxidase, Chain A, domain 4"/>
    <property type="match status" value="1"/>
</dbReference>
<evidence type="ECO:0000259" key="4">
    <source>
        <dbReference type="PROSITE" id="PS51387"/>
    </source>
</evidence>
<dbReference type="InterPro" id="IPR016166">
    <property type="entry name" value="FAD-bd_PCMH"/>
</dbReference>
<evidence type="ECO:0000313" key="5">
    <source>
        <dbReference type="EMBL" id="OAM78599.1"/>
    </source>
</evidence>
<comment type="caution">
    <text evidence="5">The sequence shown here is derived from an EMBL/GenBank/DDBJ whole genome shotgun (WGS) entry which is preliminary data.</text>
</comment>
<gene>
    <name evidence="5" type="ORF">A3840_05755</name>
</gene>
<dbReference type="SUPFAM" id="SSF56176">
    <property type="entry name" value="FAD-binding/transporter-associated domain-like"/>
    <property type="match status" value="1"/>
</dbReference>
<dbReference type="InterPro" id="IPR016167">
    <property type="entry name" value="FAD-bd_PCMH_sub1"/>
</dbReference>
<accession>A0A178I0S7</accession>
<keyword evidence="2" id="KW-0274">FAD</keyword>
<dbReference type="AlphaFoldDB" id="A0A178I0S7"/>
<dbReference type="STRING" id="1770058.A3840_05755"/>
<organism evidence="5 6">
    <name type="scientific">Devosia elaeis</name>
    <dbReference type="NCBI Taxonomy" id="1770058"/>
    <lineage>
        <taxon>Bacteria</taxon>
        <taxon>Pseudomonadati</taxon>
        <taxon>Pseudomonadota</taxon>
        <taxon>Alphaproteobacteria</taxon>
        <taxon>Hyphomicrobiales</taxon>
        <taxon>Devosiaceae</taxon>
        <taxon>Devosia</taxon>
    </lineage>
</organism>
<dbReference type="Gene3D" id="3.30.70.2530">
    <property type="match status" value="1"/>
</dbReference>
<evidence type="ECO:0000256" key="2">
    <source>
        <dbReference type="ARBA" id="ARBA00022827"/>
    </source>
</evidence>
<dbReference type="PANTHER" id="PTHR43762:SF1">
    <property type="entry name" value="D-ARABINONO-1,4-LACTONE OXIDASE"/>
    <property type="match status" value="1"/>
</dbReference>
<dbReference type="InterPro" id="IPR016171">
    <property type="entry name" value="Vanillyl_alc_oxidase_C-sub2"/>
</dbReference>